<dbReference type="PANTHER" id="PTHR40074:SF2">
    <property type="entry name" value="O-ACETYLTRANSFERASE WECH"/>
    <property type="match status" value="1"/>
</dbReference>
<dbReference type="InterPro" id="IPR002656">
    <property type="entry name" value="Acyl_transf_3_dom"/>
</dbReference>
<feature type="transmembrane region" description="Helical" evidence="7">
    <location>
        <begin position="37"/>
        <end position="54"/>
    </location>
</feature>
<feature type="domain" description="Acyltransferase 3" evidence="8">
    <location>
        <begin position="10"/>
        <end position="311"/>
    </location>
</feature>
<dbReference type="Pfam" id="PF01757">
    <property type="entry name" value="Acyl_transf_3"/>
    <property type="match status" value="1"/>
</dbReference>
<feature type="transmembrane region" description="Helical" evidence="7">
    <location>
        <begin position="264"/>
        <end position="286"/>
    </location>
</feature>
<dbReference type="EMBL" id="JRNS01000339">
    <property type="protein sequence ID" value="KGF48735.1"/>
    <property type="molecule type" value="Genomic_DNA"/>
</dbReference>
<keyword evidence="9" id="KW-0808">Transferase</keyword>
<evidence type="ECO:0000256" key="3">
    <source>
        <dbReference type="ARBA" id="ARBA00022475"/>
    </source>
</evidence>
<feature type="transmembrane region" description="Helical" evidence="7">
    <location>
        <begin position="75"/>
        <end position="97"/>
    </location>
</feature>
<evidence type="ECO:0000259" key="8">
    <source>
        <dbReference type="Pfam" id="PF01757"/>
    </source>
</evidence>
<keyword evidence="6 7" id="KW-0472">Membrane</keyword>
<feature type="transmembrane region" description="Helical" evidence="7">
    <location>
        <begin position="209"/>
        <end position="226"/>
    </location>
</feature>
<keyword evidence="9" id="KW-0012">Acyltransferase</keyword>
<evidence type="ECO:0000256" key="2">
    <source>
        <dbReference type="ARBA" id="ARBA00007400"/>
    </source>
</evidence>
<dbReference type="Proteomes" id="UP000029578">
    <property type="component" value="Unassembled WGS sequence"/>
</dbReference>
<keyword evidence="4 7" id="KW-0812">Transmembrane</keyword>
<evidence type="ECO:0000313" key="10">
    <source>
        <dbReference type="Proteomes" id="UP000029578"/>
    </source>
</evidence>
<evidence type="ECO:0000256" key="1">
    <source>
        <dbReference type="ARBA" id="ARBA00004651"/>
    </source>
</evidence>
<feature type="transmembrane region" description="Helical" evidence="7">
    <location>
        <begin position="174"/>
        <end position="197"/>
    </location>
</feature>
<feature type="transmembrane region" description="Helical" evidence="7">
    <location>
        <begin position="232"/>
        <end position="252"/>
    </location>
</feature>
<comment type="similarity">
    <text evidence="2">Belongs to the acyltransferase 3 family.</text>
</comment>
<name>A0A096APR8_9BACT</name>
<proteinExistence type="inferred from homology"/>
<dbReference type="AlphaFoldDB" id="A0A096APR8"/>
<comment type="subcellular location">
    <subcellularLocation>
        <location evidence="1">Cell membrane</location>
        <topology evidence="1">Multi-pass membrane protein</topology>
    </subcellularLocation>
</comment>
<reference evidence="9 10" key="1">
    <citation type="submission" date="2014-07" db="EMBL/GenBank/DDBJ databases">
        <authorList>
            <person name="McCorrison J."/>
            <person name="Sanka R."/>
            <person name="Torralba M."/>
            <person name="Gillis M."/>
            <person name="Haft D.H."/>
            <person name="Methe B."/>
            <person name="Sutton G."/>
            <person name="Nelson K.E."/>
        </authorList>
    </citation>
    <scope>NUCLEOTIDE SEQUENCE [LARGE SCALE GENOMIC DNA]</scope>
    <source>
        <strain evidence="9 10">DNF00666</strain>
    </source>
</reference>
<accession>A0A096APR8</accession>
<dbReference type="GO" id="GO:0005886">
    <property type="term" value="C:plasma membrane"/>
    <property type="evidence" value="ECO:0007669"/>
    <property type="project" value="UniProtKB-SubCell"/>
</dbReference>
<feature type="transmembrane region" description="Helical" evidence="7">
    <location>
        <begin position="122"/>
        <end position="142"/>
    </location>
</feature>
<sequence>MKQKIAEFSFLHVFAILLVVLGHSFYQTNSLIVDWMYQFHVPLFFFVSGYLFNVSVNEKPLQPYIYLSRKAVRLLLPYFALSTLLFVPKVLLSQYMVRPIQASWNEYALMLIYPYRNVNGSYWFLPTLFLIFVFAVIAHFFLQRLKHRTSLTVTTLLLTLLALANISLPFSHDTLFNVIGVIHYAFYFALGYFVFSFGLMRFLDKGKTAFLVFLFTFVVSIIGLHVNKSPLMDLFFATDGILMSVALARLYAKYEFHFFNHLSPASYTIYLYHGIFQALSLQILMRFTHFDIGFYIILAFLSGVYGSFLVYKLFYRCRNSRLGRILALISGISVS</sequence>
<evidence type="ECO:0000256" key="5">
    <source>
        <dbReference type="ARBA" id="ARBA00022989"/>
    </source>
</evidence>
<feature type="transmembrane region" description="Helical" evidence="7">
    <location>
        <begin position="7"/>
        <end position="25"/>
    </location>
</feature>
<evidence type="ECO:0000256" key="4">
    <source>
        <dbReference type="ARBA" id="ARBA00022692"/>
    </source>
</evidence>
<dbReference type="GO" id="GO:0009246">
    <property type="term" value="P:enterobacterial common antigen biosynthetic process"/>
    <property type="evidence" value="ECO:0007669"/>
    <property type="project" value="TreeGrafter"/>
</dbReference>
<dbReference type="GO" id="GO:0016413">
    <property type="term" value="F:O-acetyltransferase activity"/>
    <property type="evidence" value="ECO:0007669"/>
    <property type="project" value="TreeGrafter"/>
</dbReference>
<keyword evidence="3" id="KW-1003">Cell membrane</keyword>
<protein>
    <submittedName>
        <fullName evidence="9">Acyltransferase</fullName>
    </submittedName>
</protein>
<feature type="transmembrane region" description="Helical" evidence="7">
    <location>
        <begin position="292"/>
        <end position="314"/>
    </location>
</feature>
<evidence type="ECO:0000313" key="9">
    <source>
        <dbReference type="EMBL" id="KGF48735.1"/>
    </source>
</evidence>
<evidence type="ECO:0000256" key="6">
    <source>
        <dbReference type="ARBA" id="ARBA00023136"/>
    </source>
</evidence>
<feature type="transmembrane region" description="Helical" evidence="7">
    <location>
        <begin position="149"/>
        <end position="168"/>
    </location>
</feature>
<keyword evidence="5 7" id="KW-1133">Transmembrane helix</keyword>
<dbReference type="PANTHER" id="PTHR40074">
    <property type="entry name" value="O-ACETYLTRANSFERASE WECH"/>
    <property type="match status" value="1"/>
</dbReference>
<dbReference type="RefSeq" id="WP_036864767.1">
    <property type="nucleotide sequence ID" value="NZ_JRNS01000339.1"/>
</dbReference>
<organism evidence="9 10">
    <name type="scientific">Prevotella melaninogenica DNF00666</name>
    <dbReference type="NCBI Taxonomy" id="1401073"/>
    <lineage>
        <taxon>Bacteria</taxon>
        <taxon>Pseudomonadati</taxon>
        <taxon>Bacteroidota</taxon>
        <taxon>Bacteroidia</taxon>
        <taxon>Bacteroidales</taxon>
        <taxon>Prevotellaceae</taxon>
        <taxon>Prevotella</taxon>
    </lineage>
</organism>
<gene>
    <name evidence="9" type="ORF">HMPREF0661_06565</name>
</gene>
<evidence type="ECO:0000256" key="7">
    <source>
        <dbReference type="SAM" id="Phobius"/>
    </source>
</evidence>
<comment type="caution">
    <text evidence="9">The sequence shown here is derived from an EMBL/GenBank/DDBJ whole genome shotgun (WGS) entry which is preliminary data.</text>
</comment>